<gene>
    <name evidence="1" type="ORF">K435DRAFT_872129</name>
</gene>
<reference evidence="1 2" key="1">
    <citation type="journal article" date="2019" name="Nat. Ecol. Evol.">
        <title>Megaphylogeny resolves global patterns of mushroom evolution.</title>
        <authorList>
            <person name="Varga T."/>
            <person name="Krizsan K."/>
            <person name="Foldi C."/>
            <person name="Dima B."/>
            <person name="Sanchez-Garcia M."/>
            <person name="Sanchez-Ramirez S."/>
            <person name="Szollosi G.J."/>
            <person name="Szarkandi J.G."/>
            <person name="Papp V."/>
            <person name="Albert L."/>
            <person name="Andreopoulos W."/>
            <person name="Angelini C."/>
            <person name="Antonin V."/>
            <person name="Barry K.W."/>
            <person name="Bougher N.L."/>
            <person name="Buchanan P."/>
            <person name="Buyck B."/>
            <person name="Bense V."/>
            <person name="Catcheside P."/>
            <person name="Chovatia M."/>
            <person name="Cooper J."/>
            <person name="Damon W."/>
            <person name="Desjardin D."/>
            <person name="Finy P."/>
            <person name="Geml J."/>
            <person name="Haridas S."/>
            <person name="Hughes K."/>
            <person name="Justo A."/>
            <person name="Karasinski D."/>
            <person name="Kautmanova I."/>
            <person name="Kiss B."/>
            <person name="Kocsube S."/>
            <person name="Kotiranta H."/>
            <person name="LaButti K.M."/>
            <person name="Lechner B.E."/>
            <person name="Liimatainen K."/>
            <person name="Lipzen A."/>
            <person name="Lukacs Z."/>
            <person name="Mihaltcheva S."/>
            <person name="Morgado L.N."/>
            <person name="Niskanen T."/>
            <person name="Noordeloos M.E."/>
            <person name="Ohm R.A."/>
            <person name="Ortiz-Santana B."/>
            <person name="Ovrebo C."/>
            <person name="Racz N."/>
            <person name="Riley R."/>
            <person name="Savchenko A."/>
            <person name="Shiryaev A."/>
            <person name="Soop K."/>
            <person name="Spirin V."/>
            <person name="Szebenyi C."/>
            <person name="Tomsovsky M."/>
            <person name="Tulloss R.E."/>
            <person name="Uehling J."/>
            <person name="Grigoriev I.V."/>
            <person name="Vagvolgyi C."/>
            <person name="Papp T."/>
            <person name="Martin F.M."/>
            <person name="Miettinen O."/>
            <person name="Hibbett D.S."/>
            <person name="Nagy L.G."/>
        </authorList>
    </citation>
    <scope>NUCLEOTIDE SEQUENCE [LARGE SCALE GENOMIC DNA]</scope>
    <source>
        <strain evidence="1 2">CBS 962.96</strain>
    </source>
</reference>
<keyword evidence="2" id="KW-1185">Reference proteome</keyword>
<organism evidence="1 2">
    <name type="scientific">Dendrothele bispora (strain CBS 962.96)</name>
    <dbReference type="NCBI Taxonomy" id="1314807"/>
    <lineage>
        <taxon>Eukaryota</taxon>
        <taxon>Fungi</taxon>
        <taxon>Dikarya</taxon>
        <taxon>Basidiomycota</taxon>
        <taxon>Agaricomycotina</taxon>
        <taxon>Agaricomycetes</taxon>
        <taxon>Agaricomycetidae</taxon>
        <taxon>Agaricales</taxon>
        <taxon>Agaricales incertae sedis</taxon>
        <taxon>Dendrothele</taxon>
    </lineage>
</organism>
<evidence type="ECO:0008006" key="3">
    <source>
        <dbReference type="Google" id="ProtNLM"/>
    </source>
</evidence>
<name>A0A4S8L2S7_DENBC</name>
<evidence type="ECO:0000313" key="2">
    <source>
        <dbReference type="Proteomes" id="UP000297245"/>
    </source>
</evidence>
<dbReference type="AlphaFoldDB" id="A0A4S8L2S7"/>
<dbReference type="EMBL" id="ML179719">
    <property type="protein sequence ID" value="THU82621.1"/>
    <property type="molecule type" value="Genomic_DNA"/>
</dbReference>
<proteinExistence type="predicted"/>
<dbReference type="Proteomes" id="UP000297245">
    <property type="component" value="Unassembled WGS sequence"/>
</dbReference>
<accession>A0A4S8L2S7</accession>
<protein>
    <recommendedName>
        <fullName evidence="3">Transmembrane protein</fullName>
    </recommendedName>
</protein>
<sequence length="100" mass="10855">MPFTRSFKRIFVVAVLVVPFFVLLNMSTIGVLASPVSVEKLGEDSPSPALIVAFERELVEEDDVNDTLLVSTPRRSCGSVDASVCLEESTPRRSESAISP</sequence>
<evidence type="ECO:0000313" key="1">
    <source>
        <dbReference type="EMBL" id="THU82621.1"/>
    </source>
</evidence>